<evidence type="ECO:0000256" key="4">
    <source>
        <dbReference type="ARBA" id="ARBA00022825"/>
    </source>
</evidence>
<dbReference type="GO" id="GO:0006508">
    <property type="term" value="P:proteolysis"/>
    <property type="evidence" value="ECO:0007669"/>
    <property type="project" value="UniProtKB-KW"/>
</dbReference>
<organism evidence="8">
    <name type="scientific">Fopius arisanus</name>
    <dbReference type="NCBI Taxonomy" id="64838"/>
    <lineage>
        <taxon>Eukaryota</taxon>
        <taxon>Metazoa</taxon>
        <taxon>Ecdysozoa</taxon>
        <taxon>Arthropoda</taxon>
        <taxon>Hexapoda</taxon>
        <taxon>Insecta</taxon>
        <taxon>Pterygota</taxon>
        <taxon>Neoptera</taxon>
        <taxon>Endopterygota</taxon>
        <taxon>Hymenoptera</taxon>
        <taxon>Apocrita</taxon>
        <taxon>Ichneumonoidea</taxon>
        <taxon>Braconidae</taxon>
        <taxon>Opiinae</taxon>
        <taxon>Fopius</taxon>
    </lineage>
</organism>
<dbReference type="EMBL" id="GBYB01000473">
    <property type="protein sequence ID" value="JAG70240.1"/>
    <property type="molecule type" value="Transcribed_RNA"/>
</dbReference>
<comment type="similarity">
    <text evidence="1">Belongs to the peptidase S1 family.</text>
</comment>
<keyword evidence="5" id="KW-1015">Disulfide bond</keyword>
<feature type="domain" description="Peptidase S1" evidence="7">
    <location>
        <begin position="22"/>
        <end position="256"/>
    </location>
</feature>
<evidence type="ECO:0000259" key="7">
    <source>
        <dbReference type="PROSITE" id="PS50240"/>
    </source>
</evidence>
<dbReference type="Pfam" id="PF00089">
    <property type="entry name" value="Trypsin"/>
    <property type="match status" value="1"/>
</dbReference>
<evidence type="ECO:0000256" key="6">
    <source>
        <dbReference type="SAM" id="SignalP"/>
    </source>
</evidence>
<dbReference type="InterPro" id="IPR009003">
    <property type="entry name" value="Peptidase_S1_PA"/>
</dbReference>
<keyword evidence="6" id="KW-0732">Signal</keyword>
<feature type="chain" id="PRO_5002200633" evidence="6">
    <location>
        <begin position="22"/>
        <end position="261"/>
    </location>
</feature>
<reference evidence="8" key="1">
    <citation type="submission" date="2015-01" db="EMBL/GenBank/DDBJ databases">
        <title>Transcriptome Assembly of Fopius arisanus.</title>
        <authorList>
            <person name="Geib S."/>
        </authorList>
    </citation>
    <scope>NUCLEOTIDE SEQUENCE</scope>
</reference>
<dbReference type="InterPro" id="IPR050430">
    <property type="entry name" value="Peptidase_S1"/>
</dbReference>
<dbReference type="SUPFAM" id="SSF50494">
    <property type="entry name" value="Trypsin-like serine proteases"/>
    <property type="match status" value="1"/>
</dbReference>
<dbReference type="GO" id="GO:0004252">
    <property type="term" value="F:serine-type endopeptidase activity"/>
    <property type="evidence" value="ECO:0007669"/>
    <property type="project" value="InterPro"/>
</dbReference>
<evidence type="ECO:0000256" key="1">
    <source>
        <dbReference type="ARBA" id="ARBA00007664"/>
    </source>
</evidence>
<dbReference type="SMART" id="SM00020">
    <property type="entry name" value="Tryp_SPc"/>
    <property type="match status" value="1"/>
</dbReference>
<name>A0A0C9PHV9_9HYME</name>
<keyword evidence="2" id="KW-0645">Protease</keyword>
<evidence type="ECO:0000313" key="8">
    <source>
        <dbReference type="EMBL" id="JAG70240.1"/>
    </source>
</evidence>
<keyword evidence="4" id="KW-0720">Serine protease</keyword>
<sequence>MSPLITGSLLILTAIVHHGDAVINGEIAPHGFDYLVKIHYPNYDVNWSSGVLVSRKHILTSADSVYDRNRDYFVIIAERLSATIQIRFLSKIIIHPEYTPSQRSLDGYATKGNDVAVLEMKEPLQFGQFHKMLKLLKPNQSVPPRCIFAGWGVVDWHLYGHTYKILHKCSLTILSPAQCEELFTKNRPAELCAKDPKGIAYPGQGDEGGPLVCDDRIVGIYSRPVARKQESSNHTAPPVTFMKVSSYYDFIKQAIASTNEE</sequence>
<evidence type="ECO:0000256" key="3">
    <source>
        <dbReference type="ARBA" id="ARBA00022801"/>
    </source>
</evidence>
<gene>
    <name evidence="8" type="primary">Gzmg_2</name>
    <name evidence="8" type="ORF">g.55929</name>
</gene>
<dbReference type="PROSITE" id="PS50240">
    <property type="entry name" value="TRYPSIN_DOM"/>
    <property type="match status" value="1"/>
</dbReference>
<dbReference type="PRINTS" id="PR00722">
    <property type="entry name" value="CHYMOTRYPSIN"/>
</dbReference>
<dbReference type="InterPro" id="IPR001254">
    <property type="entry name" value="Trypsin_dom"/>
</dbReference>
<dbReference type="Gene3D" id="2.40.10.10">
    <property type="entry name" value="Trypsin-like serine proteases"/>
    <property type="match status" value="1"/>
</dbReference>
<protein>
    <submittedName>
        <fullName evidence="8">Gzmg_2 protein</fullName>
    </submittedName>
</protein>
<accession>A0A0C9PHV9</accession>
<feature type="signal peptide" evidence="6">
    <location>
        <begin position="1"/>
        <end position="21"/>
    </location>
</feature>
<dbReference type="InterPro" id="IPR001314">
    <property type="entry name" value="Peptidase_S1A"/>
</dbReference>
<keyword evidence="3" id="KW-0378">Hydrolase</keyword>
<evidence type="ECO:0000256" key="2">
    <source>
        <dbReference type="ARBA" id="ARBA00022670"/>
    </source>
</evidence>
<dbReference type="PANTHER" id="PTHR24276">
    <property type="entry name" value="POLYSERASE-RELATED"/>
    <property type="match status" value="1"/>
</dbReference>
<dbReference type="InterPro" id="IPR043504">
    <property type="entry name" value="Peptidase_S1_PA_chymotrypsin"/>
</dbReference>
<dbReference type="AlphaFoldDB" id="A0A0C9PHV9"/>
<dbReference type="PANTHER" id="PTHR24276:SF96">
    <property type="entry name" value="PEPTIDASE S1 DOMAIN-CONTAINING PROTEIN"/>
    <property type="match status" value="1"/>
</dbReference>
<proteinExistence type="inferred from homology"/>
<evidence type="ECO:0000256" key="5">
    <source>
        <dbReference type="ARBA" id="ARBA00023157"/>
    </source>
</evidence>